<proteinExistence type="inferred from homology"/>
<dbReference type="AlphaFoldDB" id="A0A8J5XM36"/>
<keyword evidence="5" id="KW-1185">Reference proteome</keyword>
<dbReference type="Gene3D" id="3.30.70.330">
    <property type="match status" value="1"/>
</dbReference>
<dbReference type="PANTHER" id="PTHR13191">
    <property type="entry name" value="RIBOSOMAL RNA PROCESSING PROTEIN 7-RELATED"/>
    <property type="match status" value="1"/>
</dbReference>
<dbReference type="InterPro" id="IPR012677">
    <property type="entry name" value="Nucleotide-bd_a/b_plait_sf"/>
</dbReference>
<reference evidence="4" key="1">
    <citation type="submission" date="2021-05" db="EMBL/GenBank/DDBJ databases">
        <title>The genome of the haptophyte Pavlova lutheri (Diacronema luteri, Pavlovales) - a model for lipid biosynthesis in eukaryotic algae.</title>
        <authorList>
            <person name="Hulatt C.J."/>
            <person name="Posewitz M.C."/>
        </authorList>
    </citation>
    <scope>NUCLEOTIDE SEQUENCE</scope>
    <source>
        <strain evidence="4">NIVA-4/92</strain>
    </source>
</reference>
<dbReference type="GO" id="GO:0003676">
    <property type="term" value="F:nucleic acid binding"/>
    <property type="evidence" value="ECO:0007669"/>
    <property type="project" value="InterPro"/>
</dbReference>
<name>A0A8J5XM36_DIALT</name>
<dbReference type="OrthoDB" id="5390at2759"/>
<comment type="caution">
    <text evidence="4">The sequence shown here is derived from an EMBL/GenBank/DDBJ whole genome shotgun (WGS) entry which is preliminary data.</text>
</comment>
<evidence type="ECO:0000256" key="2">
    <source>
        <dbReference type="SAM" id="MobiDB-lite"/>
    </source>
</evidence>
<evidence type="ECO:0000259" key="3">
    <source>
        <dbReference type="Pfam" id="PF12923"/>
    </source>
</evidence>
<dbReference type="InterPro" id="IPR024326">
    <property type="entry name" value="RRP7_C"/>
</dbReference>
<comment type="similarity">
    <text evidence="1">Belongs to the RRP7 family.</text>
</comment>
<dbReference type="InterPro" id="IPR035979">
    <property type="entry name" value="RBD_domain_sf"/>
</dbReference>
<evidence type="ECO:0000313" key="4">
    <source>
        <dbReference type="EMBL" id="KAG8470628.1"/>
    </source>
</evidence>
<dbReference type="GO" id="GO:0006364">
    <property type="term" value="P:rRNA processing"/>
    <property type="evidence" value="ECO:0007669"/>
    <property type="project" value="TreeGrafter"/>
</dbReference>
<dbReference type="OMA" id="RENFYRF"/>
<accession>A0A8J5XM36</accession>
<feature type="domain" description="Ribosomal RNA-processing protein 7 C-terminal" evidence="3">
    <location>
        <begin position="126"/>
        <end position="236"/>
    </location>
</feature>
<organism evidence="4 5">
    <name type="scientific">Diacronema lutheri</name>
    <name type="common">Unicellular marine alga</name>
    <name type="synonym">Monochrysis lutheri</name>
    <dbReference type="NCBI Taxonomy" id="2081491"/>
    <lineage>
        <taxon>Eukaryota</taxon>
        <taxon>Haptista</taxon>
        <taxon>Haptophyta</taxon>
        <taxon>Pavlovophyceae</taxon>
        <taxon>Pavlovales</taxon>
        <taxon>Pavlovaceae</taxon>
        <taxon>Diacronema</taxon>
    </lineage>
</organism>
<gene>
    <name evidence="4" type="ORF">KFE25_009049</name>
</gene>
<dbReference type="GO" id="GO:0000028">
    <property type="term" value="P:ribosomal small subunit assembly"/>
    <property type="evidence" value="ECO:0007669"/>
    <property type="project" value="TreeGrafter"/>
</dbReference>
<dbReference type="Pfam" id="PF12923">
    <property type="entry name" value="RRP7"/>
    <property type="match status" value="1"/>
</dbReference>
<dbReference type="GO" id="GO:0034456">
    <property type="term" value="C:UTP-C complex"/>
    <property type="evidence" value="ECO:0007669"/>
    <property type="project" value="TreeGrafter"/>
</dbReference>
<dbReference type="Proteomes" id="UP000751190">
    <property type="component" value="Unassembled WGS sequence"/>
</dbReference>
<dbReference type="SUPFAM" id="SSF54928">
    <property type="entry name" value="RNA-binding domain, RBD"/>
    <property type="match status" value="1"/>
</dbReference>
<dbReference type="EMBL" id="JAGTXO010000001">
    <property type="protein sequence ID" value="KAG8470628.1"/>
    <property type="molecule type" value="Genomic_DNA"/>
</dbReference>
<feature type="region of interest" description="Disordered" evidence="2">
    <location>
        <begin position="173"/>
        <end position="194"/>
    </location>
</feature>
<dbReference type="GO" id="GO:0032545">
    <property type="term" value="C:CURI complex"/>
    <property type="evidence" value="ECO:0007669"/>
    <property type="project" value="TreeGrafter"/>
</dbReference>
<sequence length="236" mass="26299">MPGGYTRIPVATGGGVALRFVYVRPHKSKDQSTPRDRTLFVSNVPDGVEQSSIRDAWQRAYGRVVSVTRVDAAAGMPSSVLITFADASAIARALAPAEQLLALPATVQPPLLRPTRAAAFAELRDRALKAEVNEYMLKFDAAQAEMREAAADAEGVPDDDGFVTVTRAHNRLKRSEADGAAAKPPQKKNKATELQDFYHFQRHERKREHLHKLRQRFEDDKQRIAAMKAQRKFRPE</sequence>
<dbReference type="CDD" id="cd12951">
    <property type="entry name" value="RRP7_Rrp7A"/>
    <property type="match status" value="1"/>
</dbReference>
<evidence type="ECO:0000313" key="5">
    <source>
        <dbReference type="Proteomes" id="UP000751190"/>
    </source>
</evidence>
<evidence type="ECO:0000256" key="1">
    <source>
        <dbReference type="ARBA" id="ARBA00006110"/>
    </source>
</evidence>
<dbReference type="PANTHER" id="PTHR13191:SF0">
    <property type="entry name" value="RIBOSOMAL RNA-PROCESSING PROTEIN 7 HOMOLOG A-RELATED"/>
    <property type="match status" value="1"/>
</dbReference>
<protein>
    <recommendedName>
        <fullName evidence="3">Ribosomal RNA-processing protein 7 C-terminal domain-containing protein</fullName>
    </recommendedName>
</protein>
<dbReference type="InterPro" id="IPR040446">
    <property type="entry name" value="RRP7"/>
</dbReference>
<dbReference type="Gene3D" id="6.10.250.1770">
    <property type="match status" value="1"/>
</dbReference>